<accession>A0ACC0LPG3</accession>
<sequence>MLELPIEVKLWPVIIEQRGKHVYEYIMNINELDDGLPGYHDIWNFVEKGEFPAEATKKDRIALQRLASQYIIYGRQLYGQSPCRVQKLCIHGKDARKVMEEIHEGVFGPHMNGMMLAKKVLR</sequence>
<evidence type="ECO:0000313" key="1">
    <source>
        <dbReference type="EMBL" id="KAI8530519.1"/>
    </source>
</evidence>
<comment type="caution">
    <text evidence="1">The sequence shown here is derived from an EMBL/GenBank/DDBJ whole genome shotgun (WGS) entry which is preliminary data.</text>
</comment>
<organism evidence="1 2">
    <name type="scientific">Rhododendron molle</name>
    <name type="common">Chinese azalea</name>
    <name type="synonym">Azalea mollis</name>
    <dbReference type="NCBI Taxonomy" id="49168"/>
    <lineage>
        <taxon>Eukaryota</taxon>
        <taxon>Viridiplantae</taxon>
        <taxon>Streptophyta</taxon>
        <taxon>Embryophyta</taxon>
        <taxon>Tracheophyta</taxon>
        <taxon>Spermatophyta</taxon>
        <taxon>Magnoliopsida</taxon>
        <taxon>eudicotyledons</taxon>
        <taxon>Gunneridae</taxon>
        <taxon>Pentapetalae</taxon>
        <taxon>asterids</taxon>
        <taxon>Ericales</taxon>
        <taxon>Ericaceae</taxon>
        <taxon>Ericoideae</taxon>
        <taxon>Rhodoreae</taxon>
        <taxon>Rhododendron</taxon>
    </lineage>
</organism>
<reference evidence="1" key="1">
    <citation type="submission" date="2022-02" db="EMBL/GenBank/DDBJ databases">
        <title>Plant Genome Project.</title>
        <authorList>
            <person name="Zhang R.-G."/>
        </authorList>
    </citation>
    <scope>NUCLEOTIDE SEQUENCE</scope>
    <source>
        <strain evidence="1">AT1</strain>
    </source>
</reference>
<protein>
    <submittedName>
        <fullName evidence="1">Uncharacterized protein</fullName>
    </submittedName>
</protein>
<dbReference type="Proteomes" id="UP001062846">
    <property type="component" value="Chromosome 11"/>
</dbReference>
<proteinExistence type="predicted"/>
<dbReference type="EMBL" id="CM046398">
    <property type="protein sequence ID" value="KAI8530519.1"/>
    <property type="molecule type" value="Genomic_DNA"/>
</dbReference>
<name>A0ACC0LPG3_RHOML</name>
<evidence type="ECO:0000313" key="2">
    <source>
        <dbReference type="Proteomes" id="UP001062846"/>
    </source>
</evidence>
<keyword evidence="2" id="KW-1185">Reference proteome</keyword>
<gene>
    <name evidence="1" type="ORF">RHMOL_Rhmol11G0065600</name>
</gene>